<dbReference type="Gene3D" id="3.40.50.200">
    <property type="entry name" value="Peptidase S8/S53 domain"/>
    <property type="match status" value="1"/>
</dbReference>
<evidence type="ECO:0000313" key="3">
    <source>
        <dbReference type="EMBL" id="KAH9320697.1"/>
    </source>
</evidence>
<evidence type="ECO:0000256" key="1">
    <source>
        <dbReference type="ARBA" id="ARBA00011073"/>
    </source>
</evidence>
<dbReference type="InterPro" id="IPR036852">
    <property type="entry name" value="Peptidase_S8/S53_dom_sf"/>
</dbReference>
<comment type="caution">
    <text evidence="3">The sequence shown here is derived from an EMBL/GenBank/DDBJ whole genome shotgun (WGS) entry which is preliminary data.</text>
</comment>
<keyword evidence="2" id="KW-0732">Signal</keyword>
<dbReference type="GO" id="GO:0004252">
    <property type="term" value="F:serine-type endopeptidase activity"/>
    <property type="evidence" value="ECO:0007669"/>
    <property type="project" value="InterPro"/>
</dbReference>
<accession>A0AA38GC02</accession>
<name>A0AA38GC02_TAXCH</name>
<keyword evidence="4" id="KW-1185">Reference proteome</keyword>
<proteinExistence type="inferred from homology"/>
<protein>
    <submittedName>
        <fullName evidence="3">Uncharacterized protein</fullName>
    </submittedName>
</protein>
<sequence length="73" mass="7858">GNNGPWVETETAGDVVVGVLDTGVWPESRSFADAGMKPVPSHWKGECELGTAFNASHCNKKLIGARFFCKGYE</sequence>
<dbReference type="InterPro" id="IPR045051">
    <property type="entry name" value="SBT"/>
</dbReference>
<dbReference type="EMBL" id="JAHRHJ020000003">
    <property type="protein sequence ID" value="KAH9320697.1"/>
    <property type="molecule type" value="Genomic_DNA"/>
</dbReference>
<dbReference type="SUPFAM" id="SSF52743">
    <property type="entry name" value="Subtilisin-like"/>
    <property type="match status" value="1"/>
</dbReference>
<dbReference type="OMA" id="PWVETET"/>
<dbReference type="AlphaFoldDB" id="A0AA38GC02"/>
<evidence type="ECO:0000313" key="4">
    <source>
        <dbReference type="Proteomes" id="UP000824469"/>
    </source>
</evidence>
<feature type="non-terminal residue" evidence="3">
    <location>
        <position position="73"/>
    </location>
</feature>
<dbReference type="PANTHER" id="PTHR10795">
    <property type="entry name" value="PROPROTEIN CONVERTASE SUBTILISIN/KEXIN"/>
    <property type="match status" value="1"/>
</dbReference>
<gene>
    <name evidence="3" type="ORF">KI387_015336</name>
</gene>
<feature type="non-terminal residue" evidence="3">
    <location>
        <position position="1"/>
    </location>
</feature>
<reference evidence="3 4" key="1">
    <citation type="journal article" date="2021" name="Nat. Plants">
        <title>The Taxus genome provides insights into paclitaxel biosynthesis.</title>
        <authorList>
            <person name="Xiong X."/>
            <person name="Gou J."/>
            <person name="Liao Q."/>
            <person name="Li Y."/>
            <person name="Zhou Q."/>
            <person name="Bi G."/>
            <person name="Li C."/>
            <person name="Du R."/>
            <person name="Wang X."/>
            <person name="Sun T."/>
            <person name="Guo L."/>
            <person name="Liang H."/>
            <person name="Lu P."/>
            <person name="Wu Y."/>
            <person name="Zhang Z."/>
            <person name="Ro D.K."/>
            <person name="Shang Y."/>
            <person name="Huang S."/>
            <person name="Yan J."/>
        </authorList>
    </citation>
    <scope>NUCLEOTIDE SEQUENCE [LARGE SCALE GENOMIC DNA]</scope>
    <source>
        <strain evidence="3">Ta-2019</strain>
    </source>
</reference>
<dbReference type="Proteomes" id="UP000824469">
    <property type="component" value="Unassembled WGS sequence"/>
</dbReference>
<dbReference type="GO" id="GO:0006508">
    <property type="term" value="P:proteolysis"/>
    <property type="evidence" value="ECO:0007669"/>
    <property type="project" value="InterPro"/>
</dbReference>
<evidence type="ECO:0000256" key="2">
    <source>
        <dbReference type="ARBA" id="ARBA00022729"/>
    </source>
</evidence>
<comment type="similarity">
    <text evidence="1">Belongs to the peptidase S8 family.</text>
</comment>
<organism evidence="3 4">
    <name type="scientific">Taxus chinensis</name>
    <name type="common">Chinese yew</name>
    <name type="synonym">Taxus wallichiana var. chinensis</name>
    <dbReference type="NCBI Taxonomy" id="29808"/>
    <lineage>
        <taxon>Eukaryota</taxon>
        <taxon>Viridiplantae</taxon>
        <taxon>Streptophyta</taxon>
        <taxon>Embryophyta</taxon>
        <taxon>Tracheophyta</taxon>
        <taxon>Spermatophyta</taxon>
        <taxon>Pinopsida</taxon>
        <taxon>Pinidae</taxon>
        <taxon>Conifers II</taxon>
        <taxon>Cupressales</taxon>
        <taxon>Taxaceae</taxon>
        <taxon>Taxus</taxon>
    </lineage>
</organism>